<keyword evidence="4" id="KW-0805">Transcription regulation</keyword>
<evidence type="ECO:0000256" key="3">
    <source>
        <dbReference type="ARBA" id="ARBA00021453"/>
    </source>
</evidence>
<dbReference type="InterPro" id="IPR036390">
    <property type="entry name" value="WH_DNA-bd_sf"/>
</dbReference>
<proteinExistence type="inferred from homology"/>
<dbReference type="Proteomes" id="UP000188320">
    <property type="component" value="Unassembled WGS sequence"/>
</dbReference>
<evidence type="ECO:0000256" key="7">
    <source>
        <dbReference type="ARBA" id="ARBA00023242"/>
    </source>
</evidence>
<keyword evidence="13" id="KW-0648">Protein biosynthesis</keyword>
<dbReference type="Pfam" id="PF17683">
    <property type="entry name" value="TFIIF_beta_N"/>
    <property type="match status" value="1"/>
</dbReference>
<keyword evidence="7" id="KW-0539">Nucleus</keyword>
<feature type="compositionally biased region" description="Low complexity" evidence="10">
    <location>
        <begin position="1"/>
        <end position="12"/>
    </location>
</feature>
<feature type="compositionally biased region" description="Acidic residues" evidence="10">
    <location>
        <begin position="452"/>
        <end position="476"/>
    </location>
</feature>
<evidence type="ECO:0000313" key="13">
    <source>
        <dbReference type="EMBL" id="OMH81933.1"/>
    </source>
</evidence>
<dbReference type="AlphaFoldDB" id="A0A1R1PLX1"/>
<dbReference type="SUPFAM" id="SSF46785">
    <property type="entry name" value="Winged helix' DNA-binding domain"/>
    <property type="match status" value="1"/>
</dbReference>
<dbReference type="Pfam" id="PF02270">
    <property type="entry name" value="TFIIF_beta"/>
    <property type="match status" value="1"/>
</dbReference>
<name>A0A1R1PLX1_ZANCU</name>
<feature type="compositionally biased region" description="Acidic residues" evidence="10">
    <location>
        <begin position="46"/>
        <end position="56"/>
    </location>
</feature>
<feature type="region of interest" description="Disordered" evidence="10">
    <location>
        <begin position="146"/>
        <end position="224"/>
    </location>
</feature>
<keyword evidence="5" id="KW-0238">DNA-binding</keyword>
<evidence type="ECO:0000256" key="6">
    <source>
        <dbReference type="ARBA" id="ARBA00023163"/>
    </source>
</evidence>
<evidence type="ECO:0000256" key="9">
    <source>
        <dbReference type="ARBA" id="ARBA00081863"/>
    </source>
</evidence>
<dbReference type="FunFam" id="1.10.10.10:FF:000035">
    <property type="entry name" value="General transcription factor IIF subunit 2"/>
    <property type="match status" value="1"/>
</dbReference>
<dbReference type="PANTHER" id="PTHR10445">
    <property type="entry name" value="GENERAL TRANSCRIPTION FACTOR IIF SUBUNIT 2"/>
    <property type="match status" value="1"/>
</dbReference>
<feature type="region of interest" description="Disordered" evidence="10">
    <location>
        <begin position="404"/>
        <end position="476"/>
    </location>
</feature>
<dbReference type="InterPro" id="IPR036388">
    <property type="entry name" value="WH-like_DNA-bd_sf"/>
</dbReference>
<dbReference type="GO" id="GO:0005674">
    <property type="term" value="C:transcription factor TFIIF complex"/>
    <property type="evidence" value="ECO:0007669"/>
    <property type="project" value="InterPro"/>
</dbReference>
<accession>A0A1R1PLX1</accession>
<protein>
    <recommendedName>
        <fullName evidence="3">Transcription initiation factor IIF subunit beta</fullName>
    </recommendedName>
    <alternativeName>
        <fullName evidence="9">TFIIF medium subunit</fullName>
    </alternativeName>
    <alternativeName>
        <fullName evidence="8">TFIIF-beta</fullName>
    </alternativeName>
</protein>
<feature type="compositionally biased region" description="Acidic residues" evidence="10">
    <location>
        <begin position="201"/>
        <end position="212"/>
    </location>
</feature>
<evidence type="ECO:0000256" key="5">
    <source>
        <dbReference type="ARBA" id="ARBA00023125"/>
    </source>
</evidence>
<keyword evidence="6" id="KW-0804">Transcription</keyword>
<feature type="domain" description="TFIIF beta subunit HTH" evidence="11">
    <location>
        <begin position="329"/>
        <end position="391"/>
    </location>
</feature>
<dbReference type="GO" id="GO:0003743">
    <property type="term" value="F:translation initiation factor activity"/>
    <property type="evidence" value="ECO:0007669"/>
    <property type="project" value="UniProtKB-KW"/>
</dbReference>
<evidence type="ECO:0000259" key="11">
    <source>
        <dbReference type="Pfam" id="PF02270"/>
    </source>
</evidence>
<dbReference type="PANTHER" id="PTHR10445:SF0">
    <property type="entry name" value="GENERAL TRANSCRIPTION FACTOR IIF SUBUNIT 2"/>
    <property type="match status" value="1"/>
</dbReference>
<evidence type="ECO:0000259" key="12">
    <source>
        <dbReference type="Pfam" id="PF17683"/>
    </source>
</evidence>
<dbReference type="GO" id="GO:0003677">
    <property type="term" value="F:DNA binding"/>
    <property type="evidence" value="ECO:0007669"/>
    <property type="project" value="UniProtKB-KW"/>
</dbReference>
<dbReference type="Gene3D" id="1.10.10.10">
    <property type="entry name" value="Winged helix-like DNA-binding domain superfamily/Winged helix DNA-binding domain"/>
    <property type="match status" value="1"/>
</dbReference>
<dbReference type="InterPro" id="IPR040450">
    <property type="entry name" value="TFIIF_beta_HTH"/>
</dbReference>
<sequence length="476" mass="51505">MSLQSQQGNSASGAGGANDTKGMYNTEKSENSEKVLSGSNSKSQEYEDDDLDEEEDIDELDLSNLETKVWLVKVPAFLSQHWNNIRQTGKEVGKVRIYDSADKNGNSISLILGDKDKEVEESGIPKQYNLKVVNSEVKNMFVFAEGKKDEKSSSQTKERGKHKSLPGSSRFSTGGSKLGIKSERLDEYNTSNGRGGRGLDDETFEDSENEQDGDSRSKLKPSSIESSNLKYPTFLSGTIHHECTVTPVLDSKYSEIVKNRSNLATKNIGKRTVQVLDDQYQSNLLNFKHPSLARLNKRTKFISGGSGAGAGAGGVGAGGSGGLGNRYERLPREKLVDLLFSAFEKYAYWSFKGLLEFTKQPSTYLKEVLGDIAILNKRGPYNSMYSLKPEYMSISGANAGGNGNANSTASTGPEGRSAGSSGFTAGALGTAGKSESSVGNGGGKSRDSFGEGNEDEDLEEEEEEEEEDLDDDFEDA</sequence>
<feature type="domain" description="TFIIF beta subunit N-terminal" evidence="12">
    <location>
        <begin position="67"/>
        <end position="248"/>
    </location>
</feature>
<evidence type="ECO:0000256" key="2">
    <source>
        <dbReference type="ARBA" id="ARBA00009543"/>
    </source>
</evidence>
<dbReference type="GO" id="GO:0006367">
    <property type="term" value="P:transcription initiation at RNA polymerase II promoter"/>
    <property type="evidence" value="ECO:0007669"/>
    <property type="project" value="InterPro"/>
</dbReference>
<comment type="subcellular location">
    <subcellularLocation>
        <location evidence="1">Nucleus</location>
    </subcellularLocation>
</comment>
<dbReference type="OrthoDB" id="26094at2759"/>
<feature type="region of interest" description="Disordered" evidence="10">
    <location>
        <begin position="1"/>
        <end position="56"/>
    </location>
</feature>
<dbReference type="InterPro" id="IPR011039">
    <property type="entry name" value="TFIIF_interaction"/>
</dbReference>
<dbReference type="EMBL" id="LSSK01000779">
    <property type="protein sequence ID" value="OMH81933.1"/>
    <property type="molecule type" value="Genomic_DNA"/>
</dbReference>
<feature type="compositionally biased region" description="Basic and acidic residues" evidence="10">
    <location>
        <begin position="146"/>
        <end position="158"/>
    </location>
</feature>
<dbReference type="InterPro" id="IPR040504">
    <property type="entry name" value="TFIIF_beta_N"/>
</dbReference>
<dbReference type="CDD" id="cd07980">
    <property type="entry name" value="TFIIF_beta"/>
    <property type="match status" value="1"/>
</dbReference>
<keyword evidence="14" id="KW-1185">Reference proteome</keyword>
<comment type="similarity">
    <text evidence="2">Belongs to the TFIIF beta subunit family.</text>
</comment>
<evidence type="ECO:0000256" key="1">
    <source>
        <dbReference type="ARBA" id="ARBA00004123"/>
    </source>
</evidence>
<organism evidence="13 14">
    <name type="scientific">Zancudomyces culisetae</name>
    <name type="common">Gut fungus</name>
    <name type="synonym">Smittium culisetae</name>
    <dbReference type="NCBI Taxonomy" id="1213189"/>
    <lineage>
        <taxon>Eukaryota</taxon>
        <taxon>Fungi</taxon>
        <taxon>Fungi incertae sedis</taxon>
        <taxon>Zoopagomycota</taxon>
        <taxon>Kickxellomycotina</taxon>
        <taxon>Harpellomycetes</taxon>
        <taxon>Harpellales</taxon>
        <taxon>Legeriomycetaceae</taxon>
        <taxon>Zancudomyces</taxon>
    </lineage>
</organism>
<evidence type="ECO:0000256" key="4">
    <source>
        <dbReference type="ARBA" id="ARBA00023015"/>
    </source>
</evidence>
<evidence type="ECO:0000313" key="14">
    <source>
        <dbReference type="Proteomes" id="UP000188320"/>
    </source>
</evidence>
<evidence type="ECO:0000256" key="8">
    <source>
        <dbReference type="ARBA" id="ARBA00081473"/>
    </source>
</evidence>
<feature type="compositionally biased region" description="Polar residues" evidence="10">
    <location>
        <begin position="166"/>
        <end position="175"/>
    </location>
</feature>
<comment type="caution">
    <text evidence="13">The sequence shown here is derived from an EMBL/GenBank/DDBJ whole genome shotgun (WGS) entry which is preliminary data.</text>
</comment>
<keyword evidence="13" id="KW-0396">Initiation factor</keyword>
<dbReference type="SUPFAM" id="SSF50916">
    <property type="entry name" value="Rap30/74 interaction domains"/>
    <property type="match status" value="1"/>
</dbReference>
<gene>
    <name evidence="13" type="ORF">AX774_g4604</name>
</gene>
<dbReference type="InterPro" id="IPR003196">
    <property type="entry name" value="TFIIF_beta"/>
</dbReference>
<evidence type="ECO:0000256" key="10">
    <source>
        <dbReference type="SAM" id="MobiDB-lite"/>
    </source>
</evidence>
<reference evidence="14" key="1">
    <citation type="submission" date="2017-01" db="EMBL/GenBank/DDBJ databases">
        <authorList>
            <person name="Wang Y."/>
            <person name="White M."/>
            <person name="Kvist S."/>
            <person name="Moncalvo J.-M."/>
        </authorList>
    </citation>
    <scope>NUCLEOTIDE SEQUENCE [LARGE SCALE GENOMIC DNA]</scope>
    <source>
        <strain evidence="14">COL-18-3</strain>
    </source>
</reference>